<evidence type="ECO:0000313" key="4">
    <source>
        <dbReference type="EMBL" id="ESO04720.1"/>
    </source>
</evidence>
<reference evidence="4 6" key="2">
    <citation type="journal article" date="2013" name="Nature">
        <title>Insights into bilaterian evolution from three spiralian genomes.</title>
        <authorList>
            <person name="Simakov O."/>
            <person name="Marletaz F."/>
            <person name="Cho S.J."/>
            <person name="Edsinger-Gonzales E."/>
            <person name="Havlak P."/>
            <person name="Hellsten U."/>
            <person name="Kuo D.H."/>
            <person name="Larsson T."/>
            <person name="Lv J."/>
            <person name="Arendt D."/>
            <person name="Savage R."/>
            <person name="Osoegawa K."/>
            <person name="de Jong P."/>
            <person name="Grimwood J."/>
            <person name="Chapman J.A."/>
            <person name="Shapiro H."/>
            <person name="Aerts A."/>
            <person name="Otillar R.P."/>
            <person name="Terry A.Y."/>
            <person name="Boore J.L."/>
            <person name="Grigoriev I.V."/>
            <person name="Lindberg D.R."/>
            <person name="Seaver E.C."/>
            <person name="Weisblat D.A."/>
            <person name="Putnam N.H."/>
            <person name="Rokhsar D.S."/>
        </authorList>
    </citation>
    <scope>NUCLEOTIDE SEQUENCE</scope>
</reference>
<organism evidence="5 6">
    <name type="scientific">Helobdella robusta</name>
    <name type="common">Californian leech</name>
    <dbReference type="NCBI Taxonomy" id="6412"/>
    <lineage>
        <taxon>Eukaryota</taxon>
        <taxon>Metazoa</taxon>
        <taxon>Spiralia</taxon>
        <taxon>Lophotrochozoa</taxon>
        <taxon>Annelida</taxon>
        <taxon>Clitellata</taxon>
        <taxon>Hirudinea</taxon>
        <taxon>Rhynchobdellida</taxon>
        <taxon>Glossiphoniidae</taxon>
        <taxon>Helobdella</taxon>
    </lineage>
</organism>
<gene>
    <name evidence="5" type="primary">20203992</name>
    <name evidence="4" type="ORF">HELRODRAFT_172395</name>
</gene>
<dbReference type="SMART" id="SM00271">
    <property type="entry name" value="DnaJ"/>
    <property type="match status" value="1"/>
</dbReference>
<dbReference type="eggNOG" id="KOG0714">
    <property type="taxonomic scope" value="Eukaryota"/>
</dbReference>
<reference evidence="6" key="1">
    <citation type="submission" date="2012-12" db="EMBL/GenBank/DDBJ databases">
        <authorList>
            <person name="Hellsten U."/>
            <person name="Grimwood J."/>
            <person name="Chapman J.A."/>
            <person name="Shapiro H."/>
            <person name="Aerts A."/>
            <person name="Otillar R.P."/>
            <person name="Terry A.Y."/>
            <person name="Boore J.L."/>
            <person name="Simakov O."/>
            <person name="Marletaz F."/>
            <person name="Cho S.-J."/>
            <person name="Edsinger-Gonzales E."/>
            <person name="Havlak P."/>
            <person name="Kuo D.-H."/>
            <person name="Larsson T."/>
            <person name="Lv J."/>
            <person name="Arendt D."/>
            <person name="Savage R."/>
            <person name="Osoegawa K."/>
            <person name="de Jong P."/>
            <person name="Lindberg D.R."/>
            <person name="Seaver E.C."/>
            <person name="Weisblat D.A."/>
            <person name="Putnam N.H."/>
            <person name="Grigoriev I.V."/>
            <person name="Rokhsar D.S."/>
        </authorList>
    </citation>
    <scope>NUCLEOTIDE SEQUENCE</scope>
</reference>
<dbReference type="Proteomes" id="UP000015101">
    <property type="component" value="Unassembled WGS sequence"/>
</dbReference>
<proteinExistence type="predicted"/>
<evidence type="ECO:0000256" key="2">
    <source>
        <dbReference type="SAM" id="Phobius"/>
    </source>
</evidence>
<protein>
    <recommendedName>
        <fullName evidence="3">J domain-containing protein</fullName>
    </recommendedName>
</protein>
<accession>T1F593</accession>
<keyword evidence="2" id="KW-1133">Transmembrane helix</keyword>
<dbReference type="InParanoid" id="T1F593"/>
<dbReference type="InterPro" id="IPR001623">
    <property type="entry name" value="DnaJ_domain"/>
</dbReference>
<dbReference type="InterPro" id="IPR036869">
    <property type="entry name" value="J_dom_sf"/>
</dbReference>
<feature type="compositionally biased region" description="Basic and acidic residues" evidence="1">
    <location>
        <begin position="353"/>
        <end position="362"/>
    </location>
</feature>
<dbReference type="Pfam" id="PF00226">
    <property type="entry name" value="DnaJ"/>
    <property type="match status" value="1"/>
</dbReference>
<name>T1F593_HELRO</name>
<keyword evidence="2" id="KW-0812">Transmembrane</keyword>
<feature type="region of interest" description="Disordered" evidence="1">
    <location>
        <begin position="342"/>
        <end position="362"/>
    </location>
</feature>
<feature type="transmembrane region" description="Helical" evidence="2">
    <location>
        <begin position="152"/>
        <end position="169"/>
    </location>
</feature>
<feature type="domain" description="J" evidence="3">
    <location>
        <begin position="272"/>
        <end position="342"/>
    </location>
</feature>
<dbReference type="PROSITE" id="PS50076">
    <property type="entry name" value="DNAJ_2"/>
    <property type="match status" value="1"/>
</dbReference>
<evidence type="ECO:0000313" key="5">
    <source>
        <dbReference type="EnsemblMetazoa" id="HelroP172395"/>
    </source>
</evidence>
<dbReference type="PANTHER" id="PTHR44733:SF1">
    <property type="entry name" value="DNAJ HOMOLOG SUBFAMILY C MEMBER 22"/>
    <property type="match status" value="1"/>
</dbReference>
<feature type="transmembrane region" description="Helical" evidence="2">
    <location>
        <begin position="190"/>
        <end position="210"/>
    </location>
</feature>
<feature type="transmembrane region" description="Helical" evidence="2">
    <location>
        <begin position="75"/>
        <end position="95"/>
    </location>
</feature>
<dbReference type="PANTHER" id="PTHR44733">
    <property type="entry name" value="DNAJ HOMOLOG SUBFAMILY C MEMBER 22"/>
    <property type="match status" value="1"/>
</dbReference>
<dbReference type="SUPFAM" id="SSF46565">
    <property type="entry name" value="Chaperone J-domain"/>
    <property type="match status" value="1"/>
</dbReference>
<reference evidence="5" key="3">
    <citation type="submission" date="2015-06" db="UniProtKB">
        <authorList>
            <consortium name="EnsemblMetazoa"/>
        </authorList>
    </citation>
    <scope>IDENTIFICATION</scope>
</reference>
<dbReference type="GO" id="GO:0016020">
    <property type="term" value="C:membrane"/>
    <property type="evidence" value="ECO:0000318"/>
    <property type="project" value="GO_Central"/>
</dbReference>
<dbReference type="CTD" id="20203992"/>
<dbReference type="GeneID" id="20203992"/>
<dbReference type="OMA" id="IFYGHPI"/>
<dbReference type="EnsemblMetazoa" id="HelroT172395">
    <property type="protein sequence ID" value="HelroP172395"/>
    <property type="gene ID" value="HelroG172395"/>
</dbReference>
<sequence>MFFFGFGIFGGHHFYLKRDRHAFVHFATISCLGICLIYDFFHIPGYVRLENNLRFNQPIAFFDPNERPSFNMTRFICQILFGAYLGTLSLAMFPVEALEEYYFHIIILHAIAVTIGVHTIANIGSVRCSLGSCFVGSALVIPYAYLVLDSKTINNAIFLSALSSSFVALQRGWKYASTKDINDRNVLIRFIFVYALGSLLLTATFSAIYFNTRIVTQGGMKVPLSDYVARELPWEDLKAGIRKLTETLKEQGFVEFVLRSLEMLSVDGFDQEAFKVLELDENATEEQVISQYRKLARKYHPDKYVKSNPWEKKWAEKQFILVRQSYEQVLPYVRRYGMSSASNKRNNKTAATDVHHNVKDEL</sequence>
<dbReference type="STRING" id="6412.T1F593"/>
<dbReference type="KEGG" id="hro:HELRODRAFT_172395"/>
<evidence type="ECO:0000256" key="1">
    <source>
        <dbReference type="SAM" id="MobiDB-lite"/>
    </source>
</evidence>
<dbReference type="RefSeq" id="XP_009017299.1">
    <property type="nucleotide sequence ID" value="XM_009019051.1"/>
</dbReference>
<evidence type="ECO:0000313" key="6">
    <source>
        <dbReference type="Proteomes" id="UP000015101"/>
    </source>
</evidence>
<feature type="transmembrane region" description="Helical" evidence="2">
    <location>
        <begin position="22"/>
        <end position="41"/>
    </location>
</feature>
<feature type="transmembrane region" description="Helical" evidence="2">
    <location>
        <begin position="128"/>
        <end position="146"/>
    </location>
</feature>
<keyword evidence="6" id="KW-1185">Reference proteome</keyword>
<evidence type="ECO:0000259" key="3">
    <source>
        <dbReference type="PROSITE" id="PS50076"/>
    </source>
</evidence>
<dbReference type="HOGENOM" id="CLU_057927_0_0_1"/>
<dbReference type="PRINTS" id="PR00625">
    <property type="entry name" value="JDOMAIN"/>
</dbReference>
<dbReference type="OrthoDB" id="10262359at2759"/>
<dbReference type="Gene3D" id="1.10.287.110">
    <property type="entry name" value="DnaJ domain"/>
    <property type="match status" value="1"/>
</dbReference>
<dbReference type="CDD" id="cd06257">
    <property type="entry name" value="DnaJ"/>
    <property type="match status" value="1"/>
</dbReference>
<dbReference type="EMBL" id="KB096457">
    <property type="protein sequence ID" value="ESO04720.1"/>
    <property type="molecule type" value="Genomic_DNA"/>
</dbReference>
<dbReference type="EMBL" id="AMQM01004200">
    <property type="status" value="NOT_ANNOTATED_CDS"/>
    <property type="molecule type" value="Genomic_DNA"/>
</dbReference>
<dbReference type="AlphaFoldDB" id="T1F593"/>
<feature type="transmembrane region" description="Helical" evidence="2">
    <location>
        <begin position="101"/>
        <end position="121"/>
    </location>
</feature>
<dbReference type="FunCoup" id="T1F593">
    <property type="interactions" value="77"/>
</dbReference>
<keyword evidence="2" id="KW-0472">Membrane</keyword>